<reference evidence="11 12" key="1">
    <citation type="submission" date="2017-04" db="EMBL/GenBank/DDBJ databases">
        <title>Whole genome sequence of Bdellovibrio bacteriovorus strain SSB218315.</title>
        <authorList>
            <person name="Oyedara O."/>
            <person name="Rodriguez-Perez M.A."/>
        </authorList>
    </citation>
    <scope>NUCLEOTIDE SEQUENCE [LARGE SCALE GENOMIC DNA]</scope>
    <source>
        <strain evidence="11 12">SSB218315</strain>
    </source>
</reference>
<dbReference type="OrthoDB" id="5290373at2"/>
<comment type="subcellular location">
    <subcellularLocation>
        <location evidence="1">Cell membrane</location>
        <topology evidence="1">Multi-pass membrane protein</topology>
    </subcellularLocation>
</comment>
<feature type="transmembrane region" description="Helical" evidence="9">
    <location>
        <begin position="328"/>
        <end position="348"/>
    </location>
</feature>
<feature type="transmembrane region" description="Helical" evidence="9">
    <location>
        <begin position="70"/>
        <end position="101"/>
    </location>
</feature>
<evidence type="ECO:0000256" key="4">
    <source>
        <dbReference type="ARBA" id="ARBA00022475"/>
    </source>
</evidence>
<evidence type="ECO:0000313" key="11">
    <source>
        <dbReference type="EMBL" id="ASD65148.1"/>
    </source>
</evidence>
<feature type="transmembrane region" description="Helical" evidence="9">
    <location>
        <begin position="190"/>
        <end position="210"/>
    </location>
</feature>
<keyword evidence="3" id="KW-0050">Antiport</keyword>
<dbReference type="GO" id="GO:0015297">
    <property type="term" value="F:antiporter activity"/>
    <property type="evidence" value="ECO:0007669"/>
    <property type="project" value="UniProtKB-KW"/>
</dbReference>
<evidence type="ECO:0000313" key="12">
    <source>
        <dbReference type="Proteomes" id="UP000197003"/>
    </source>
</evidence>
<protein>
    <submittedName>
        <fullName evidence="11">Sodium:proton antiporter</fullName>
    </submittedName>
</protein>
<dbReference type="GO" id="GO:0005886">
    <property type="term" value="C:plasma membrane"/>
    <property type="evidence" value="ECO:0007669"/>
    <property type="project" value="UniProtKB-SubCell"/>
</dbReference>
<name>A0A1Z3NCG5_BDEBC</name>
<feature type="domain" description="Na+/H+ antiporter NhaC-like C-terminal" evidence="10">
    <location>
        <begin position="16"/>
        <end position="208"/>
    </location>
</feature>
<dbReference type="PANTHER" id="PTHR33451:SF5">
    <property type="entry name" value="NA+_H+ ANTIPORTER"/>
    <property type="match status" value="1"/>
</dbReference>
<organism evidence="11 12">
    <name type="scientific">Bdellovibrio bacteriovorus</name>
    <dbReference type="NCBI Taxonomy" id="959"/>
    <lineage>
        <taxon>Bacteria</taxon>
        <taxon>Pseudomonadati</taxon>
        <taxon>Bdellovibrionota</taxon>
        <taxon>Bdellovibrionia</taxon>
        <taxon>Bdellovibrionales</taxon>
        <taxon>Pseudobdellovibrionaceae</taxon>
        <taxon>Bdellovibrio</taxon>
    </lineage>
</organism>
<dbReference type="Proteomes" id="UP000197003">
    <property type="component" value="Chromosome"/>
</dbReference>
<feature type="transmembrane region" description="Helical" evidence="9">
    <location>
        <begin position="230"/>
        <end position="260"/>
    </location>
</feature>
<sequence length="427" mass="45788">MRPFLPLLTFIAVFLGSGFYYLWQGVDFAFYQLPSPVATLPAVILAFVLMKGTFDRKLTTFMQGLGDLNVLTMCMIYLLAGAFGSVVKAIGGVDATIYWGLKVIPESLMVPGFFFLAALISTAIGTSMGTISALGPIALGLTAAGGLDKTLVFGALVGGAMFGDNLSFISDTTIAATRSQGASMRDKFRVNFGISLPAAILTMILLYFTVKSGTSVPVQAGELYKALPYAVVLVLALLGMNVFLVLMLGIVLAGMLGLFFADYTVLRLGQDIYAGFKEMQEIFLLSMIMGGLGQMMKEQGGIQTLKSLLKKLQFRNARLEKMWSEFSIALSVSLANFAVANNTVAIIITGDLAREVARTEGVPPARSASILDIFSCVVQGVIPYGAQILLASQMAKISPLGLAGSVQYCYFLGLVTMVSMVWRTLRR</sequence>
<evidence type="ECO:0000256" key="7">
    <source>
        <dbReference type="ARBA" id="ARBA00023136"/>
    </source>
</evidence>
<evidence type="ECO:0000256" key="8">
    <source>
        <dbReference type="ARBA" id="ARBA00038435"/>
    </source>
</evidence>
<feature type="transmembrane region" description="Helical" evidence="9">
    <location>
        <begin position="151"/>
        <end position="169"/>
    </location>
</feature>
<keyword evidence="2" id="KW-0813">Transport</keyword>
<dbReference type="EMBL" id="CP020946">
    <property type="protein sequence ID" value="ASD65148.1"/>
    <property type="molecule type" value="Genomic_DNA"/>
</dbReference>
<dbReference type="AlphaFoldDB" id="A0A1Z3NCG5"/>
<evidence type="ECO:0000256" key="3">
    <source>
        <dbReference type="ARBA" id="ARBA00022449"/>
    </source>
</evidence>
<evidence type="ECO:0000256" key="2">
    <source>
        <dbReference type="ARBA" id="ARBA00022448"/>
    </source>
</evidence>
<feature type="transmembrane region" description="Helical" evidence="9">
    <location>
        <begin position="6"/>
        <end position="23"/>
    </location>
</feature>
<feature type="transmembrane region" description="Helical" evidence="9">
    <location>
        <begin position="30"/>
        <end position="50"/>
    </location>
</feature>
<comment type="similarity">
    <text evidence="8">Belongs to the NhaC Na(+)/H(+) (TC 2.A.35) antiporter family.</text>
</comment>
<dbReference type="InterPro" id="IPR052180">
    <property type="entry name" value="NhaC_Na-H+_Antiporter"/>
</dbReference>
<keyword evidence="7 9" id="KW-0472">Membrane</keyword>
<proteinExistence type="inferred from homology"/>
<evidence type="ECO:0000256" key="6">
    <source>
        <dbReference type="ARBA" id="ARBA00022989"/>
    </source>
</evidence>
<evidence type="ECO:0000256" key="1">
    <source>
        <dbReference type="ARBA" id="ARBA00004651"/>
    </source>
</evidence>
<feature type="transmembrane region" description="Helical" evidence="9">
    <location>
        <begin position="113"/>
        <end position="139"/>
    </location>
</feature>
<keyword evidence="5 9" id="KW-0812">Transmembrane</keyword>
<evidence type="ECO:0000259" key="10">
    <source>
        <dbReference type="Pfam" id="PF03553"/>
    </source>
</evidence>
<dbReference type="RefSeq" id="WP_088566550.1">
    <property type="nucleotide sequence ID" value="NZ_CP020946.1"/>
</dbReference>
<feature type="transmembrane region" description="Helical" evidence="9">
    <location>
        <begin position="402"/>
        <end position="422"/>
    </location>
</feature>
<accession>A0A1Z3NCG5</accession>
<gene>
    <name evidence="11" type="ORF">B9G79_17015</name>
</gene>
<dbReference type="InterPro" id="IPR018461">
    <property type="entry name" value="Na/H_Antiport_NhaC-like_C"/>
</dbReference>
<evidence type="ECO:0000256" key="5">
    <source>
        <dbReference type="ARBA" id="ARBA00022692"/>
    </source>
</evidence>
<dbReference type="Pfam" id="PF03553">
    <property type="entry name" value="Na_H_antiporter"/>
    <property type="match status" value="1"/>
</dbReference>
<keyword evidence="4" id="KW-1003">Cell membrane</keyword>
<keyword evidence="6 9" id="KW-1133">Transmembrane helix</keyword>
<dbReference type="PANTHER" id="PTHR33451">
    <property type="entry name" value="MALATE-2H(+)/NA(+)-LACTATE ANTIPORTER"/>
    <property type="match status" value="1"/>
</dbReference>
<evidence type="ECO:0000256" key="9">
    <source>
        <dbReference type="SAM" id="Phobius"/>
    </source>
</evidence>